<evidence type="ECO:0000256" key="3">
    <source>
        <dbReference type="ARBA" id="ARBA00023136"/>
    </source>
</evidence>
<feature type="transmembrane region" description="Helical" evidence="4">
    <location>
        <begin position="44"/>
        <end position="66"/>
    </location>
</feature>
<dbReference type="Proteomes" id="UP000680304">
    <property type="component" value="Unassembled WGS sequence"/>
</dbReference>
<proteinExistence type="predicted"/>
<comment type="subcellular location">
    <subcellularLocation>
        <location evidence="1">Membrane</location>
    </subcellularLocation>
</comment>
<sequence>MMNRWHAVKRLLPLLAGMALLLSACGRADLSALNPQGPVAEEQFGLMKLAITIMSFVVIVVCASLCTSS</sequence>
<organism evidence="5 6">
    <name type="scientific">Paenibacillus cisolokensis</name>
    <dbReference type="NCBI Taxonomy" id="1658519"/>
    <lineage>
        <taxon>Bacteria</taxon>
        <taxon>Bacillati</taxon>
        <taxon>Bacillota</taxon>
        <taxon>Bacilli</taxon>
        <taxon>Bacillales</taxon>
        <taxon>Paenibacillaceae</taxon>
        <taxon>Paenibacillus</taxon>
    </lineage>
</organism>
<dbReference type="Gene3D" id="1.10.287.90">
    <property type="match status" value="1"/>
</dbReference>
<gene>
    <name evidence="5" type="ORF">PACILC2_31380</name>
</gene>
<evidence type="ECO:0008006" key="7">
    <source>
        <dbReference type="Google" id="ProtNLM"/>
    </source>
</evidence>
<dbReference type="InterPro" id="IPR036257">
    <property type="entry name" value="Cyt_c_oxidase_su2_TM_sf"/>
</dbReference>
<evidence type="ECO:0000313" key="6">
    <source>
        <dbReference type="Proteomes" id="UP000680304"/>
    </source>
</evidence>
<dbReference type="PROSITE" id="PS51257">
    <property type="entry name" value="PROKAR_LIPOPROTEIN"/>
    <property type="match status" value="1"/>
</dbReference>
<evidence type="ECO:0000256" key="2">
    <source>
        <dbReference type="ARBA" id="ARBA00022692"/>
    </source>
</evidence>
<evidence type="ECO:0000256" key="4">
    <source>
        <dbReference type="SAM" id="Phobius"/>
    </source>
</evidence>
<protein>
    <recommendedName>
        <fullName evidence="7">Cytochrome c oxidase subunit II</fullName>
    </recommendedName>
</protein>
<name>A0ABQ4N8P9_9BACL</name>
<keyword evidence="6" id="KW-1185">Reference proteome</keyword>
<accession>A0ABQ4N8P9</accession>
<comment type="caution">
    <text evidence="5">The sequence shown here is derived from an EMBL/GenBank/DDBJ whole genome shotgun (WGS) entry which is preliminary data.</text>
</comment>
<keyword evidence="4" id="KW-1133">Transmembrane helix</keyword>
<evidence type="ECO:0000313" key="5">
    <source>
        <dbReference type="EMBL" id="GIQ64570.1"/>
    </source>
</evidence>
<dbReference type="EMBL" id="BOVJ01000100">
    <property type="protein sequence ID" value="GIQ64570.1"/>
    <property type="molecule type" value="Genomic_DNA"/>
</dbReference>
<keyword evidence="3 4" id="KW-0472">Membrane</keyword>
<evidence type="ECO:0000256" key="1">
    <source>
        <dbReference type="ARBA" id="ARBA00004370"/>
    </source>
</evidence>
<keyword evidence="2 4" id="KW-0812">Transmembrane</keyword>
<reference evidence="5 6" key="1">
    <citation type="submission" date="2021-04" db="EMBL/GenBank/DDBJ databases">
        <title>Draft genome sequence of Paenibacillus cisolokensis, LC2-13A.</title>
        <authorList>
            <person name="Uke A."/>
            <person name="Chhe C."/>
            <person name="Baramee S."/>
            <person name="Kosugi A."/>
        </authorList>
    </citation>
    <scope>NUCLEOTIDE SEQUENCE [LARGE SCALE GENOMIC DNA]</scope>
    <source>
        <strain evidence="5 6">LC2-13A</strain>
    </source>
</reference>